<feature type="region of interest" description="Disordered" evidence="2">
    <location>
        <begin position="87"/>
        <end position="110"/>
    </location>
</feature>
<dbReference type="PhylomeDB" id="A7TBI3"/>
<keyword evidence="4" id="KW-1185">Reference proteome</keyword>
<dbReference type="STRING" id="45351.A7TBI3"/>
<name>A7TBI3_NEMVE</name>
<evidence type="ECO:0000256" key="2">
    <source>
        <dbReference type="SAM" id="MobiDB-lite"/>
    </source>
</evidence>
<evidence type="ECO:0000256" key="1">
    <source>
        <dbReference type="ARBA" id="ARBA00006781"/>
    </source>
</evidence>
<dbReference type="EMBL" id="DS475249">
    <property type="protein sequence ID" value="EDO26624.1"/>
    <property type="molecule type" value="Genomic_DNA"/>
</dbReference>
<dbReference type="Pfam" id="PF13862">
    <property type="entry name" value="BCCIP"/>
    <property type="match status" value="1"/>
</dbReference>
<dbReference type="eggNOG" id="KOG3034">
    <property type="taxonomic scope" value="Eukaryota"/>
</dbReference>
<dbReference type="PANTHER" id="PTHR13261">
    <property type="entry name" value="BRCA2 AND CDKN1A INTERACTING PROTEIN"/>
    <property type="match status" value="1"/>
</dbReference>
<proteinExistence type="inferred from homology"/>
<dbReference type="PANTHER" id="PTHR13261:SF0">
    <property type="entry name" value="BRCA2 AND CDKN1A-INTERACTING PROTEIN"/>
    <property type="match status" value="1"/>
</dbReference>
<feature type="non-terminal residue" evidence="3">
    <location>
        <position position="1"/>
    </location>
</feature>
<organism evidence="3 4">
    <name type="scientific">Nematostella vectensis</name>
    <name type="common">Starlet sea anemone</name>
    <dbReference type="NCBI Taxonomy" id="45351"/>
    <lineage>
        <taxon>Eukaryota</taxon>
        <taxon>Metazoa</taxon>
        <taxon>Cnidaria</taxon>
        <taxon>Anthozoa</taxon>
        <taxon>Hexacorallia</taxon>
        <taxon>Actiniaria</taxon>
        <taxon>Edwardsiidae</taxon>
        <taxon>Nematostella</taxon>
    </lineage>
</organism>
<gene>
    <name evidence="3" type="ORF">NEMVEDRAFT_v1g224864</name>
</gene>
<evidence type="ECO:0000313" key="4">
    <source>
        <dbReference type="Proteomes" id="UP000001593"/>
    </source>
</evidence>
<protein>
    <submittedName>
        <fullName evidence="3">Uncharacterized protein</fullName>
    </submittedName>
</protein>
<dbReference type="HOGENOM" id="CLU_1820643_0_0_1"/>
<dbReference type="GO" id="GO:0005634">
    <property type="term" value="C:nucleus"/>
    <property type="evidence" value="ECO:0000318"/>
    <property type="project" value="GO_Central"/>
</dbReference>
<comment type="similarity">
    <text evidence="1">Belongs to the BCP1 family.</text>
</comment>
<dbReference type="FunCoup" id="A7TBI3">
    <property type="interactions" value="658"/>
</dbReference>
<dbReference type="InParanoid" id="A7TBI3"/>
<accession>A7TBI3</accession>
<sequence length="142" mass="15926">EKQCVKQIKDLLLEKCKACSKPEALSSFQNILSNKSVGLLISERFINIPPQIAPPLYRTLGNELKEQNKKDKSFNLDHLLLISKSFREKESKSSKKKKGRPDKKSGKVDESSLKAISFSNVEDEVFIKASVCRQNSSLPCGT</sequence>
<dbReference type="AlphaFoldDB" id="A7TBI3"/>
<evidence type="ECO:0000313" key="3">
    <source>
        <dbReference type="EMBL" id="EDO26624.1"/>
    </source>
</evidence>
<reference evidence="3 4" key="1">
    <citation type="journal article" date="2007" name="Science">
        <title>Sea anemone genome reveals ancestral eumetazoan gene repertoire and genomic organization.</title>
        <authorList>
            <person name="Putnam N.H."/>
            <person name="Srivastava M."/>
            <person name="Hellsten U."/>
            <person name="Dirks B."/>
            <person name="Chapman J."/>
            <person name="Salamov A."/>
            <person name="Terry A."/>
            <person name="Shapiro H."/>
            <person name="Lindquist E."/>
            <person name="Kapitonov V.V."/>
            <person name="Jurka J."/>
            <person name="Genikhovich G."/>
            <person name="Grigoriev I.V."/>
            <person name="Lucas S.M."/>
            <person name="Steele R.E."/>
            <person name="Finnerty J.R."/>
            <person name="Technau U."/>
            <person name="Martindale M.Q."/>
            <person name="Rokhsar D.S."/>
        </authorList>
    </citation>
    <scope>NUCLEOTIDE SEQUENCE [LARGE SCALE GENOMIC DNA]</scope>
    <source>
        <strain evidence="4">CH2 X CH6</strain>
    </source>
</reference>
<dbReference type="Proteomes" id="UP000001593">
    <property type="component" value="Unassembled WGS sequence"/>
</dbReference>
<dbReference type="InterPro" id="IPR025602">
    <property type="entry name" value="BCP1_family"/>
</dbReference>